<name>A0A813U986_9BILA</name>
<evidence type="ECO:0000313" key="1">
    <source>
        <dbReference type="EMBL" id="CAF0824453.1"/>
    </source>
</evidence>
<reference evidence="1" key="1">
    <citation type="submission" date="2021-02" db="EMBL/GenBank/DDBJ databases">
        <authorList>
            <person name="Nowell W R."/>
        </authorList>
    </citation>
    <scope>NUCLEOTIDE SEQUENCE</scope>
    <source>
        <strain evidence="1">Ploen Becks lab</strain>
    </source>
</reference>
<comment type="caution">
    <text evidence="1">The sequence shown here is derived from an EMBL/GenBank/DDBJ whole genome shotgun (WGS) entry which is preliminary data.</text>
</comment>
<keyword evidence="2" id="KW-1185">Reference proteome</keyword>
<dbReference type="Proteomes" id="UP000663879">
    <property type="component" value="Unassembled WGS sequence"/>
</dbReference>
<evidence type="ECO:0000313" key="2">
    <source>
        <dbReference type="Proteomes" id="UP000663879"/>
    </source>
</evidence>
<sequence>MEWLFKCAKESSDFEIRQAARKIKEKIKSENLEVSDTVKSLWEELQNEQVESSERRQESPRELKYFLLKVIKNLEYNVVNQKKFTQISLNNFINKSNHRELAETLKIGFDSTDNYLETTFKLIEELYDEDLNALAKKVVYLFQQQEIEIPESVWEKWYQDQTLQINQSALSENSRKEETNNVLLTTLCSFTQQMSLKESLKSLSHEMSEGLKRCEFQTVKWTNDDITSQVVSFFDKDKILTDSKNEPDKKHINVKIKSFTHVNVKNRKAEFFRDKQRVDESVEQFGERLLNYLKDLCIQDKKELEKHLTEVFIDGVSKSIKILIISDSSLNFKEVWEKAKKIEKCIQYQEESGIAINESKSAKTNRGYQKFYFDENAFRKPTCQFCGKSHYTTNCYQWNIFQENNKDNCKSNRKYPSRQSKSKTDRRVTFSPQRYINSKNNLTLERRESRRAIKCNKCYGFGHFANKCNINK</sequence>
<dbReference type="EMBL" id="CAJNOC010000988">
    <property type="protein sequence ID" value="CAF0824453.1"/>
    <property type="molecule type" value="Genomic_DNA"/>
</dbReference>
<dbReference type="AlphaFoldDB" id="A0A813U986"/>
<accession>A0A813U986</accession>
<organism evidence="1 2">
    <name type="scientific">Brachionus calyciflorus</name>
    <dbReference type="NCBI Taxonomy" id="104777"/>
    <lineage>
        <taxon>Eukaryota</taxon>
        <taxon>Metazoa</taxon>
        <taxon>Spiralia</taxon>
        <taxon>Gnathifera</taxon>
        <taxon>Rotifera</taxon>
        <taxon>Eurotatoria</taxon>
        <taxon>Monogononta</taxon>
        <taxon>Pseudotrocha</taxon>
        <taxon>Ploima</taxon>
        <taxon>Brachionidae</taxon>
        <taxon>Brachionus</taxon>
    </lineage>
</organism>
<gene>
    <name evidence="1" type="ORF">OXX778_LOCUS7645</name>
</gene>
<protein>
    <submittedName>
        <fullName evidence="1">Uncharacterized protein</fullName>
    </submittedName>
</protein>
<proteinExistence type="predicted"/>